<feature type="transmembrane region" description="Helical" evidence="8">
    <location>
        <begin position="447"/>
        <end position="465"/>
    </location>
</feature>
<evidence type="ECO:0000256" key="1">
    <source>
        <dbReference type="ARBA" id="ARBA00004651"/>
    </source>
</evidence>
<feature type="transmembrane region" description="Helical" evidence="8">
    <location>
        <begin position="12"/>
        <end position="33"/>
    </location>
</feature>
<comment type="similarity">
    <text evidence="2 8">Belongs to the lactate permease family.</text>
</comment>
<evidence type="ECO:0000256" key="3">
    <source>
        <dbReference type="ARBA" id="ARBA00022448"/>
    </source>
</evidence>
<evidence type="ECO:0000256" key="7">
    <source>
        <dbReference type="ARBA" id="ARBA00023136"/>
    </source>
</evidence>
<dbReference type="GO" id="GO:0005886">
    <property type="term" value="C:plasma membrane"/>
    <property type="evidence" value="ECO:0007669"/>
    <property type="project" value="UniProtKB-SubCell"/>
</dbReference>
<dbReference type="Proteomes" id="UP000620075">
    <property type="component" value="Unassembled WGS sequence"/>
</dbReference>
<dbReference type="RefSeq" id="WP_338177933.1">
    <property type="nucleotide sequence ID" value="NZ_JAEKNQ010000025.1"/>
</dbReference>
<dbReference type="AlphaFoldDB" id="A0A934KHP3"/>
<dbReference type="GO" id="GO:0015295">
    <property type="term" value="F:solute:proton symporter activity"/>
    <property type="evidence" value="ECO:0007669"/>
    <property type="project" value="TreeGrafter"/>
</dbReference>
<evidence type="ECO:0000256" key="5">
    <source>
        <dbReference type="ARBA" id="ARBA00022692"/>
    </source>
</evidence>
<organism evidence="9 10">
    <name type="scientific">Candidatus Dormiibacter inghamiae</name>
    <dbReference type="NCBI Taxonomy" id="3127013"/>
    <lineage>
        <taxon>Bacteria</taxon>
        <taxon>Bacillati</taxon>
        <taxon>Candidatus Dormiibacterota</taxon>
        <taxon>Candidatus Dormibacteria</taxon>
        <taxon>Candidatus Dormibacterales</taxon>
        <taxon>Candidatus Dormibacteraceae</taxon>
        <taxon>Candidatus Dormiibacter</taxon>
    </lineage>
</organism>
<reference evidence="9 10" key="1">
    <citation type="submission" date="2020-10" db="EMBL/GenBank/DDBJ databases">
        <title>Ca. Dormibacterota MAGs.</title>
        <authorList>
            <person name="Montgomery K."/>
        </authorList>
    </citation>
    <scope>NUCLEOTIDE SEQUENCE [LARGE SCALE GENOMIC DNA]</scope>
    <source>
        <strain evidence="9">SC8811_S16_3</strain>
    </source>
</reference>
<dbReference type="PANTHER" id="PTHR30003:SF0">
    <property type="entry name" value="GLYCOLATE PERMEASE GLCA-RELATED"/>
    <property type="match status" value="1"/>
</dbReference>
<feature type="transmembrane region" description="Helical" evidence="8">
    <location>
        <begin position="197"/>
        <end position="216"/>
    </location>
</feature>
<sequence>MFLAFHQVLNPAGNLLLTTLLALVPVVLLLLLLAVFRITAWLAVIIGSAVTLLLGLLFWQAPLDGSLRAYVLGSATGLWAVNWITFWGVMIFNTLVLTGLFESFKRWLLVQATADIRVQTLLLAWAFGALLEGLVGFGYPWAVVAPILIAFGIAELDAIRVAAIANNAPVSYGALGAPIIGLAAVTQLNLFELSASIGKIVAVLALLPPWVLIFLVSGWRGIRTGWPLAIVGSLSYIAGQFPTSQFLGPYLPDIVGSLVCFAVLLVFIKVWQPKETLGFGGVPVSPEAQRRAEALTPALPAGEHAPLAEVANRPQTRRDLWLGLAPFIILVIVVVLWTGPWSPLPKYMPFKASAGFLSSISGKAGSVAFSWAPGVAGTAIFVAWLLILVLLAVTVKPNFRQLLPGVLARSWKQMWGAFLVAFFIFGLANVFNYSGMGNSMAYGFSKIGPAYILIVAVVGWIGVALSGSNTSTNALFGAFQKTVGQLLGFPALLLPSLNSVGAEVGKPVAPQTCSVGVATTSYVRNEGAAIRHNMGWTLVLLGYLILIGLLFYFFFPGSMQAH</sequence>
<feature type="transmembrane region" description="Helical" evidence="8">
    <location>
        <begin position="170"/>
        <end position="191"/>
    </location>
</feature>
<proteinExistence type="inferred from homology"/>
<keyword evidence="6 8" id="KW-1133">Transmembrane helix</keyword>
<comment type="caution">
    <text evidence="9">The sequence shown here is derived from an EMBL/GenBank/DDBJ whole genome shotgun (WGS) entry which is preliminary data.</text>
</comment>
<dbReference type="GO" id="GO:0015129">
    <property type="term" value="F:lactate transmembrane transporter activity"/>
    <property type="evidence" value="ECO:0007669"/>
    <property type="project" value="UniProtKB-UniRule"/>
</dbReference>
<feature type="transmembrane region" description="Helical" evidence="8">
    <location>
        <begin position="371"/>
        <end position="393"/>
    </location>
</feature>
<keyword evidence="3 8" id="KW-0813">Transport</keyword>
<evidence type="ECO:0000313" key="9">
    <source>
        <dbReference type="EMBL" id="MBJ7602873.1"/>
    </source>
</evidence>
<feature type="transmembrane region" description="Helical" evidence="8">
    <location>
        <begin position="79"/>
        <end position="101"/>
    </location>
</feature>
<evidence type="ECO:0000313" key="10">
    <source>
        <dbReference type="Proteomes" id="UP000620075"/>
    </source>
</evidence>
<evidence type="ECO:0000256" key="2">
    <source>
        <dbReference type="ARBA" id="ARBA00010100"/>
    </source>
</evidence>
<dbReference type="InterPro" id="IPR003804">
    <property type="entry name" value="Lactate_perm"/>
</dbReference>
<evidence type="ECO:0000256" key="8">
    <source>
        <dbReference type="RuleBase" id="RU365092"/>
    </source>
</evidence>
<evidence type="ECO:0000256" key="4">
    <source>
        <dbReference type="ARBA" id="ARBA00022475"/>
    </source>
</evidence>
<dbReference type="Pfam" id="PF02652">
    <property type="entry name" value="Lactate_perm"/>
    <property type="match status" value="1"/>
</dbReference>
<protein>
    <recommendedName>
        <fullName evidence="8">L-lactate permease</fullName>
    </recommendedName>
</protein>
<feature type="transmembrane region" description="Helical" evidence="8">
    <location>
        <begin position="40"/>
        <end position="59"/>
    </location>
</feature>
<feature type="transmembrane region" description="Helical" evidence="8">
    <location>
        <begin position="414"/>
        <end position="435"/>
    </location>
</feature>
<feature type="transmembrane region" description="Helical" evidence="8">
    <location>
        <begin position="534"/>
        <end position="555"/>
    </location>
</feature>
<comment type="function">
    <text evidence="8">Uptake of L-lactate across the membrane. Can also transport D-lactate and glycolate.</text>
</comment>
<gene>
    <name evidence="9" type="ORF">JF888_06725</name>
</gene>
<keyword evidence="5 8" id="KW-0812">Transmembrane</keyword>
<dbReference type="EMBL" id="JAEKNQ010000025">
    <property type="protein sequence ID" value="MBJ7602873.1"/>
    <property type="molecule type" value="Genomic_DNA"/>
</dbReference>
<name>A0A934KHP3_9BACT</name>
<evidence type="ECO:0000256" key="6">
    <source>
        <dbReference type="ARBA" id="ARBA00022989"/>
    </source>
</evidence>
<dbReference type="PANTHER" id="PTHR30003">
    <property type="entry name" value="L-LACTATE PERMEASE"/>
    <property type="match status" value="1"/>
</dbReference>
<keyword evidence="4 8" id="KW-1003">Cell membrane</keyword>
<keyword evidence="7 8" id="KW-0472">Membrane</keyword>
<feature type="transmembrane region" description="Helical" evidence="8">
    <location>
        <begin position="254"/>
        <end position="271"/>
    </location>
</feature>
<feature type="transmembrane region" description="Helical" evidence="8">
    <location>
        <begin position="139"/>
        <end position="158"/>
    </location>
</feature>
<accession>A0A934KHP3</accession>
<comment type="subcellular location">
    <subcellularLocation>
        <location evidence="1 8">Cell membrane</location>
        <topology evidence="1 8">Multi-pass membrane protein</topology>
    </subcellularLocation>
</comment>
<feature type="transmembrane region" description="Helical" evidence="8">
    <location>
        <begin position="320"/>
        <end position="339"/>
    </location>
</feature>